<keyword evidence="2" id="KW-1185">Reference proteome</keyword>
<dbReference type="Proteomes" id="UP000887013">
    <property type="component" value="Unassembled WGS sequence"/>
</dbReference>
<gene>
    <name evidence="1" type="primary">NCL1_56917</name>
    <name evidence="1" type="ORF">NPIL_415181</name>
</gene>
<comment type="caution">
    <text evidence="1">The sequence shown here is derived from an EMBL/GenBank/DDBJ whole genome shotgun (WGS) entry which is preliminary data.</text>
</comment>
<proteinExistence type="predicted"/>
<organism evidence="1 2">
    <name type="scientific">Nephila pilipes</name>
    <name type="common">Giant wood spider</name>
    <name type="synonym">Nephila maculata</name>
    <dbReference type="NCBI Taxonomy" id="299642"/>
    <lineage>
        <taxon>Eukaryota</taxon>
        <taxon>Metazoa</taxon>
        <taxon>Ecdysozoa</taxon>
        <taxon>Arthropoda</taxon>
        <taxon>Chelicerata</taxon>
        <taxon>Arachnida</taxon>
        <taxon>Araneae</taxon>
        <taxon>Araneomorphae</taxon>
        <taxon>Entelegynae</taxon>
        <taxon>Araneoidea</taxon>
        <taxon>Nephilidae</taxon>
        <taxon>Nephila</taxon>
    </lineage>
</organism>
<evidence type="ECO:0000313" key="2">
    <source>
        <dbReference type="Proteomes" id="UP000887013"/>
    </source>
</evidence>
<dbReference type="EMBL" id="BMAW01102053">
    <property type="protein sequence ID" value="GFT02461.1"/>
    <property type="molecule type" value="Genomic_DNA"/>
</dbReference>
<protein>
    <submittedName>
        <fullName evidence="1">Uncharacterized protein</fullName>
    </submittedName>
</protein>
<name>A0A8X6TF59_NEPPI</name>
<dbReference type="AlphaFoldDB" id="A0A8X6TF59"/>
<evidence type="ECO:0000313" key="1">
    <source>
        <dbReference type="EMBL" id="GFT02461.1"/>
    </source>
</evidence>
<feature type="non-terminal residue" evidence="1">
    <location>
        <position position="1"/>
    </location>
</feature>
<reference evidence="1" key="1">
    <citation type="submission" date="2020-08" db="EMBL/GenBank/DDBJ databases">
        <title>Multicomponent nature underlies the extraordinary mechanical properties of spider dragline silk.</title>
        <authorList>
            <person name="Kono N."/>
            <person name="Nakamura H."/>
            <person name="Mori M."/>
            <person name="Yoshida Y."/>
            <person name="Ohtoshi R."/>
            <person name="Malay A.D."/>
            <person name="Moran D.A.P."/>
            <person name="Tomita M."/>
            <person name="Numata K."/>
            <person name="Arakawa K."/>
        </authorList>
    </citation>
    <scope>NUCLEOTIDE SEQUENCE</scope>
</reference>
<sequence length="278" mass="33275">TNRLCTLTTINISEEELEYITLMRNVIEFQSEDKVFHRARIFRQKVGHTYVSVRTLLDFACEQVVLAHFKVPEKNHHLFRNWELITVDQNGFRGLNRAPQVTRVQAPGSLTDRYLVVEFSNLKAKNLVFNQWCFLNNETPFYTAPLLHTLPTDPRQDDEASNERDAMMDPTREFYWKRVYDESWIFLHEPHATDIKFYVKEHTLRRSPVNVFIKIMSREKGDPFNARAILRKMAAPYYYVFPHQNEEEHENFRRNRFYSLADFGWISFNFQLHFARKA</sequence>
<accession>A0A8X6TF59</accession>